<reference evidence="1 2" key="1">
    <citation type="journal article" date="2013" name="PLoS Genet.">
        <title>Comparative genome structure, secondary metabolite, and effector coding capacity across Cochliobolus pathogens.</title>
        <authorList>
            <person name="Condon B.J."/>
            <person name="Leng Y."/>
            <person name="Wu D."/>
            <person name="Bushley K.E."/>
            <person name="Ohm R.A."/>
            <person name="Otillar R."/>
            <person name="Martin J."/>
            <person name="Schackwitz W."/>
            <person name="Grimwood J."/>
            <person name="MohdZainudin N."/>
            <person name="Xue C."/>
            <person name="Wang R."/>
            <person name="Manning V.A."/>
            <person name="Dhillon B."/>
            <person name="Tu Z.J."/>
            <person name="Steffenson B.J."/>
            <person name="Salamov A."/>
            <person name="Sun H."/>
            <person name="Lowry S."/>
            <person name="LaButti K."/>
            <person name="Han J."/>
            <person name="Copeland A."/>
            <person name="Lindquist E."/>
            <person name="Barry K."/>
            <person name="Schmutz J."/>
            <person name="Baker S.E."/>
            <person name="Ciuffetti L.M."/>
            <person name="Grigoriev I.V."/>
            <person name="Zhong S."/>
            <person name="Turgeon B.G."/>
        </authorList>
    </citation>
    <scope>NUCLEOTIDE SEQUENCE [LARGE SCALE GENOMIC DNA]</scope>
    <source>
        <strain evidence="1 2">FI3</strain>
    </source>
</reference>
<dbReference type="OrthoDB" id="3691236at2759"/>
<dbReference type="EMBL" id="KI968695">
    <property type="protein sequence ID" value="EUN32098.1"/>
    <property type="molecule type" value="Genomic_DNA"/>
</dbReference>
<organism evidence="1 2">
    <name type="scientific">Bipolaris victoriae (strain FI3)</name>
    <name type="common">Victoria blight of oats agent</name>
    <name type="synonym">Cochliobolus victoriae</name>
    <dbReference type="NCBI Taxonomy" id="930091"/>
    <lineage>
        <taxon>Eukaryota</taxon>
        <taxon>Fungi</taxon>
        <taxon>Dikarya</taxon>
        <taxon>Ascomycota</taxon>
        <taxon>Pezizomycotina</taxon>
        <taxon>Dothideomycetes</taxon>
        <taxon>Pleosporomycetidae</taxon>
        <taxon>Pleosporales</taxon>
        <taxon>Pleosporineae</taxon>
        <taxon>Pleosporaceae</taxon>
        <taxon>Bipolaris</taxon>
    </lineage>
</organism>
<keyword evidence="2" id="KW-1185">Reference proteome</keyword>
<dbReference type="GeneID" id="26258346"/>
<evidence type="ECO:0000313" key="2">
    <source>
        <dbReference type="Proteomes" id="UP000054337"/>
    </source>
</evidence>
<dbReference type="AlphaFoldDB" id="W7EP06"/>
<dbReference type="HOGENOM" id="CLU_024672_0_1_1"/>
<dbReference type="Proteomes" id="UP000054337">
    <property type="component" value="Unassembled WGS sequence"/>
</dbReference>
<proteinExistence type="predicted"/>
<dbReference type="RefSeq" id="XP_014561726.1">
    <property type="nucleotide sequence ID" value="XM_014706240.1"/>
</dbReference>
<sequence>MEALPLLVLELVYEYLGQCEPHRASLVAFASASRVCRAAARRERFSRLSINTDDAEFDKRLERLEYILDQANSRAYITVLELGTGADDQAKCEDNKNNALYVSWTKLAPDFYPVSSLQAWKSRNERRPDEYWQRLAQFISGLHLRDIIWMSTAQLPCCILAVLHKQMPACRLHVHGLDFHSLHQQDILQDIEESDYMLATSPCLYNVSVLYSKYDATGWANYNREATLQLSAGLAPNLKHVSMWDNTPPPSGEIIRQRPTRPQWQGFHPQSDGEWCEIPQAKGQIQDLAINALYEVSGLDLASWECHTDFSILRSLQLERLMELDVLKRLADLAEQDGLSRLRSLSLPAISGEYVDRVDAESIMTRLCASLHPLVELGIVAPGPMSFEAILERHGHGLQVLCIEDFILSAHQVIQLRDSCPRIRKLSIEMLRSAGDHVEVRIYQTLGSMRYLENLSLMLKCTDYREDDGPDAPCILGMPSNDEEDQKAMAIAIRKVFINAAVDESLARSIFRQILATHASVKAGLPPKLDLIRLRVGIVSVLNDQRMGMGFEGVLEWIARSWICRRDPRDTHQDDVKIEEINSDTRLRNSELLEDDMDELMESEQFADIWKSIWPETGAGWKEEWQSIPLTSAKD</sequence>
<gene>
    <name evidence="1" type="ORF">COCVIDRAFT_85730</name>
</gene>
<accession>W7EP06</accession>
<evidence type="ECO:0000313" key="1">
    <source>
        <dbReference type="EMBL" id="EUN32098.1"/>
    </source>
</evidence>
<protein>
    <submittedName>
        <fullName evidence="1">Uncharacterized protein</fullName>
    </submittedName>
</protein>
<name>W7EP06_BIPV3</name>